<dbReference type="Pfam" id="PF00560">
    <property type="entry name" value="LRR_1"/>
    <property type="match status" value="8"/>
</dbReference>
<evidence type="ECO:0000313" key="28">
    <source>
        <dbReference type="Proteomes" id="UP000006727"/>
    </source>
</evidence>
<dbReference type="KEGG" id="ppp:112284801"/>
<evidence type="ECO:0000256" key="24">
    <source>
        <dbReference type="SAM" id="Phobius"/>
    </source>
</evidence>
<keyword evidence="6" id="KW-0723">Serine/threonine-protein kinase</keyword>
<dbReference type="InterPro" id="IPR011009">
    <property type="entry name" value="Kinase-like_dom_sf"/>
</dbReference>
<dbReference type="PROSITE" id="PS00107">
    <property type="entry name" value="PROTEIN_KINASE_ATP"/>
    <property type="match status" value="1"/>
</dbReference>
<dbReference type="PaxDb" id="3218-PP1S311_57V6.1"/>
<dbReference type="AlphaFoldDB" id="A0A2K1KAI3"/>
<accession>A0A2K1KAI3</accession>
<dbReference type="InterPro" id="IPR000719">
    <property type="entry name" value="Prot_kinase_dom"/>
</dbReference>
<dbReference type="Gramene" id="Pp3c7_5570V3.2">
    <property type="protein sequence ID" value="PAC:32922918.CDS.1"/>
    <property type="gene ID" value="Pp3c7_5570"/>
</dbReference>
<comment type="catalytic activity">
    <reaction evidence="20">
        <text>L-threonyl-[protein] + ATP = O-phospho-L-threonyl-[protein] + ADP + H(+)</text>
        <dbReference type="Rhea" id="RHEA:46608"/>
        <dbReference type="Rhea" id="RHEA-COMP:11060"/>
        <dbReference type="Rhea" id="RHEA-COMP:11605"/>
        <dbReference type="ChEBI" id="CHEBI:15378"/>
        <dbReference type="ChEBI" id="CHEBI:30013"/>
        <dbReference type="ChEBI" id="CHEBI:30616"/>
        <dbReference type="ChEBI" id="CHEBI:61977"/>
        <dbReference type="ChEBI" id="CHEBI:456216"/>
        <dbReference type="EC" id="2.7.11.1"/>
    </reaction>
</comment>
<dbReference type="Pfam" id="PF13855">
    <property type="entry name" value="LRR_8"/>
    <property type="match status" value="2"/>
</dbReference>
<evidence type="ECO:0000256" key="19">
    <source>
        <dbReference type="ARBA" id="ARBA00023180"/>
    </source>
</evidence>
<evidence type="ECO:0000256" key="18">
    <source>
        <dbReference type="ARBA" id="ARBA00023170"/>
    </source>
</evidence>
<evidence type="ECO:0000256" key="9">
    <source>
        <dbReference type="ARBA" id="ARBA00022679"/>
    </source>
</evidence>
<evidence type="ECO:0000256" key="12">
    <source>
        <dbReference type="ARBA" id="ARBA00022737"/>
    </source>
</evidence>
<keyword evidence="8" id="KW-0433">Leucine-rich repeat</keyword>
<dbReference type="Pfam" id="PF08263">
    <property type="entry name" value="LRRNT_2"/>
    <property type="match status" value="1"/>
</dbReference>
<comment type="catalytic activity">
    <reaction evidence="21">
        <text>L-seryl-[protein] + ATP = O-phospho-L-seryl-[protein] + ADP + H(+)</text>
        <dbReference type="Rhea" id="RHEA:17989"/>
        <dbReference type="Rhea" id="RHEA-COMP:9863"/>
        <dbReference type="Rhea" id="RHEA-COMP:11604"/>
        <dbReference type="ChEBI" id="CHEBI:15378"/>
        <dbReference type="ChEBI" id="CHEBI:29999"/>
        <dbReference type="ChEBI" id="CHEBI:30616"/>
        <dbReference type="ChEBI" id="CHEBI:83421"/>
        <dbReference type="ChEBI" id="CHEBI:456216"/>
        <dbReference type="EC" id="2.7.11.1"/>
    </reaction>
</comment>
<evidence type="ECO:0000256" key="2">
    <source>
        <dbReference type="ARBA" id="ARBA00008684"/>
    </source>
</evidence>
<dbReference type="FunFam" id="3.30.200.20:FF:000260">
    <property type="entry name" value="LRR receptor-like serine/threonine-protein kinase RPK2"/>
    <property type="match status" value="1"/>
</dbReference>
<organism evidence="26">
    <name type="scientific">Physcomitrium patens</name>
    <name type="common">Spreading-leaved earth moss</name>
    <name type="synonym">Physcomitrella patens</name>
    <dbReference type="NCBI Taxonomy" id="3218"/>
    <lineage>
        <taxon>Eukaryota</taxon>
        <taxon>Viridiplantae</taxon>
        <taxon>Streptophyta</taxon>
        <taxon>Embryophyta</taxon>
        <taxon>Bryophyta</taxon>
        <taxon>Bryophytina</taxon>
        <taxon>Bryopsida</taxon>
        <taxon>Funariidae</taxon>
        <taxon>Funariales</taxon>
        <taxon>Funariaceae</taxon>
        <taxon>Physcomitrium</taxon>
    </lineage>
</organism>
<dbReference type="Pfam" id="PF00069">
    <property type="entry name" value="Pkinase"/>
    <property type="match status" value="1"/>
</dbReference>
<dbReference type="Proteomes" id="UP000006727">
    <property type="component" value="Chromosome 7"/>
</dbReference>
<dbReference type="SUPFAM" id="SSF56112">
    <property type="entry name" value="Protein kinase-like (PK-like)"/>
    <property type="match status" value="1"/>
</dbReference>
<gene>
    <name evidence="27" type="primary">LOC112284801</name>
    <name evidence="26" type="ORF">PHYPA_009980</name>
</gene>
<keyword evidence="14" id="KW-0418">Kinase</keyword>
<comment type="similarity">
    <text evidence="2">Belongs to the protein kinase superfamily. Ser/Thr protein kinase family.</text>
</comment>
<keyword evidence="19" id="KW-0325">Glycoprotein</keyword>
<dbReference type="EnsemblPlants" id="Pp3c7_5570V3.1">
    <property type="protein sequence ID" value="PAC:32922917.CDS.1"/>
    <property type="gene ID" value="Pp3c7_5570"/>
</dbReference>
<evidence type="ECO:0000256" key="16">
    <source>
        <dbReference type="ARBA" id="ARBA00022989"/>
    </source>
</evidence>
<dbReference type="SMART" id="SM00369">
    <property type="entry name" value="LRR_TYP"/>
    <property type="match status" value="8"/>
</dbReference>
<dbReference type="EMBL" id="ABEU02000007">
    <property type="protein sequence ID" value="PNR50794.1"/>
    <property type="molecule type" value="Genomic_DNA"/>
</dbReference>
<dbReference type="GO" id="GO:0009409">
    <property type="term" value="P:response to cold"/>
    <property type="evidence" value="ECO:0007669"/>
    <property type="project" value="UniProtKB-ARBA"/>
</dbReference>
<reference evidence="26 28" key="2">
    <citation type="journal article" date="2018" name="Plant J.">
        <title>The Physcomitrella patens chromosome-scale assembly reveals moss genome structure and evolution.</title>
        <authorList>
            <person name="Lang D."/>
            <person name="Ullrich K.K."/>
            <person name="Murat F."/>
            <person name="Fuchs J."/>
            <person name="Jenkins J."/>
            <person name="Haas F.B."/>
            <person name="Piednoel M."/>
            <person name="Gundlach H."/>
            <person name="Van Bel M."/>
            <person name="Meyberg R."/>
            <person name="Vives C."/>
            <person name="Morata J."/>
            <person name="Symeonidi A."/>
            <person name="Hiss M."/>
            <person name="Muchero W."/>
            <person name="Kamisugi Y."/>
            <person name="Saleh O."/>
            <person name="Blanc G."/>
            <person name="Decker E.L."/>
            <person name="van Gessel N."/>
            <person name="Grimwood J."/>
            <person name="Hayes R.D."/>
            <person name="Graham S.W."/>
            <person name="Gunter L.E."/>
            <person name="McDaniel S.F."/>
            <person name="Hoernstein S.N.W."/>
            <person name="Larsson A."/>
            <person name="Li F.W."/>
            <person name="Perroud P.F."/>
            <person name="Phillips J."/>
            <person name="Ranjan P."/>
            <person name="Rokshar D.S."/>
            <person name="Rothfels C.J."/>
            <person name="Schneider L."/>
            <person name="Shu S."/>
            <person name="Stevenson D.W."/>
            <person name="Thummler F."/>
            <person name="Tillich M."/>
            <person name="Villarreal Aguilar J.C."/>
            <person name="Widiez T."/>
            <person name="Wong G.K."/>
            <person name="Wymore A."/>
            <person name="Zhang Y."/>
            <person name="Zimmer A.D."/>
            <person name="Quatrano R.S."/>
            <person name="Mayer K.F.X."/>
            <person name="Goodstein D."/>
            <person name="Casacuberta J.M."/>
            <person name="Vandepoele K."/>
            <person name="Reski R."/>
            <person name="Cuming A.C."/>
            <person name="Tuskan G.A."/>
            <person name="Maumus F."/>
            <person name="Salse J."/>
            <person name="Schmutz J."/>
            <person name="Rensing S.A."/>
        </authorList>
    </citation>
    <scope>NUCLEOTIDE SEQUENCE [LARGE SCALE GENOMIC DNA]</scope>
    <source>
        <strain evidence="27 28">cv. Gransden 2004</strain>
    </source>
</reference>
<dbReference type="GO" id="GO:0005886">
    <property type="term" value="C:plasma membrane"/>
    <property type="evidence" value="ECO:0000318"/>
    <property type="project" value="GO_Central"/>
</dbReference>
<evidence type="ECO:0000256" key="11">
    <source>
        <dbReference type="ARBA" id="ARBA00022729"/>
    </source>
</evidence>
<keyword evidence="9" id="KW-0808">Transferase</keyword>
<dbReference type="FunFam" id="1.10.510.10:FF:000192">
    <property type="entry name" value="LRR receptor-like serine/threonine-protein kinase RPK2"/>
    <property type="match status" value="1"/>
</dbReference>
<dbReference type="FunFam" id="3.80.10.10:FF:000299">
    <property type="entry name" value="Piriformospora indica-insensitive protein 2"/>
    <property type="match status" value="1"/>
</dbReference>
<dbReference type="FunFam" id="3.80.10.10:FF:000627">
    <property type="entry name" value="Probable leucine-rich repeat receptor-like protein kinase At2g33170"/>
    <property type="match status" value="1"/>
</dbReference>
<keyword evidence="7" id="KW-0597">Phosphoprotein</keyword>
<dbReference type="PRINTS" id="PR00019">
    <property type="entry name" value="LEURICHRPT"/>
</dbReference>
<reference evidence="26 28" key="1">
    <citation type="journal article" date="2008" name="Science">
        <title>The Physcomitrella genome reveals evolutionary insights into the conquest of land by plants.</title>
        <authorList>
            <person name="Rensing S."/>
            <person name="Lang D."/>
            <person name="Zimmer A."/>
            <person name="Terry A."/>
            <person name="Salamov A."/>
            <person name="Shapiro H."/>
            <person name="Nishiyama T."/>
            <person name="Perroud P.-F."/>
            <person name="Lindquist E."/>
            <person name="Kamisugi Y."/>
            <person name="Tanahashi T."/>
            <person name="Sakakibara K."/>
            <person name="Fujita T."/>
            <person name="Oishi K."/>
            <person name="Shin-I T."/>
            <person name="Kuroki Y."/>
            <person name="Toyoda A."/>
            <person name="Suzuki Y."/>
            <person name="Hashimoto A."/>
            <person name="Yamaguchi K."/>
            <person name="Sugano A."/>
            <person name="Kohara Y."/>
            <person name="Fujiyama A."/>
            <person name="Anterola A."/>
            <person name="Aoki S."/>
            <person name="Ashton N."/>
            <person name="Barbazuk W.B."/>
            <person name="Barker E."/>
            <person name="Bennetzen J."/>
            <person name="Bezanilla M."/>
            <person name="Blankenship R."/>
            <person name="Cho S.H."/>
            <person name="Dutcher S."/>
            <person name="Estelle M."/>
            <person name="Fawcett J.A."/>
            <person name="Gundlach H."/>
            <person name="Hanada K."/>
            <person name="Heyl A."/>
            <person name="Hicks K.A."/>
            <person name="Hugh J."/>
            <person name="Lohr M."/>
            <person name="Mayer K."/>
            <person name="Melkozernov A."/>
            <person name="Murata T."/>
            <person name="Nelson D."/>
            <person name="Pils B."/>
            <person name="Prigge M."/>
            <person name="Reiss B."/>
            <person name="Renner T."/>
            <person name="Rombauts S."/>
            <person name="Rushton P."/>
            <person name="Sanderfoot A."/>
            <person name="Schween G."/>
            <person name="Shiu S.-H."/>
            <person name="Stueber K."/>
            <person name="Theodoulou F.L."/>
            <person name="Tu H."/>
            <person name="Van de Peer Y."/>
            <person name="Verrier P.J."/>
            <person name="Waters E."/>
            <person name="Wood A."/>
            <person name="Yang L."/>
            <person name="Cove D."/>
            <person name="Cuming A."/>
            <person name="Hasebe M."/>
            <person name="Lucas S."/>
            <person name="Mishler D.B."/>
            <person name="Reski R."/>
            <person name="Grigoriev I."/>
            <person name="Quatrano R.S."/>
            <person name="Boore J.L."/>
        </authorList>
    </citation>
    <scope>NUCLEOTIDE SEQUENCE [LARGE SCALE GENOMIC DNA]</scope>
    <source>
        <strain evidence="27 28">cv. Gransden 2004</strain>
    </source>
</reference>
<dbReference type="PROSITE" id="PS00108">
    <property type="entry name" value="PROTEIN_KINASE_ST"/>
    <property type="match status" value="1"/>
</dbReference>
<dbReference type="OrthoDB" id="1896041at2759"/>
<evidence type="ECO:0000256" key="3">
    <source>
        <dbReference type="ARBA" id="ARBA00012513"/>
    </source>
</evidence>
<dbReference type="FunFam" id="3.80.10.10:FF:001193">
    <property type="entry name" value="Leucine-rich repeat receptor protein kinase EMS1"/>
    <property type="match status" value="1"/>
</dbReference>
<keyword evidence="5" id="KW-1003">Cell membrane</keyword>
<dbReference type="STRING" id="3218.A0A2K1KAI3"/>
<evidence type="ECO:0000256" key="23">
    <source>
        <dbReference type="SAM" id="MobiDB-lite"/>
    </source>
</evidence>
<dbReference type="InterPro" id="IPR032675">
    <property type="entry name" value="LRR_dom_sf"/>
</dbReference>
<evidence type="ECO:0000256" key="1">
    <source>
        <dbReference type="ARBA" id="ARBA00004251"/>
    </source>
</evidence>
<dbReference type="Gramene" id="Pp3c7_5570V3.1">
    <property type="protein sequence ID" value="PAC:32922917.CDS.1"/>
    <property type="gene ID" value="Pp3c7_5570"/>
</dbReference>
<dbReference type="SUPFAM" id="SSF52058">
    <property type="entry name" value="L domain-like"/>
    <property type="match status" value="2"/>
</dbReference>
<dbReference type="FunCoup" id="A0A2K1KAI3">
    <property type="interactions" value="2128"/>
</dbReference>
<feature type="transmembrane region" description="Helical" evidence="24">
    <location>
        <begin position="855"/>
        <end position="877"/>
    </location>
</feature>
<dbReference type="GeneID" id="112284801"/>
<dbReference type="EC" id="2.7.11.1" evidence="3"/>
<dbReference type="InterPro" id="IPR017441">
    <property type="entry name" value="Protein_kinase_ATP_BS"/>
</dbReference>
<dbReference type="InterPro" id="IPR008271">
    <property type="entry name" value="Ser/Thr_kinase_AS"/>
</dbReference>
<evidence type="ECO:0000256" key="15">
    <source>
        <dbReference type="ARBA" id="ARBA00022840"/>
    </source>
</evidence>
<reference evidence="27" key="3">
    <citation type="submission" date="2020-12" db="UniProtKB">
        <authorList>
            <consortium name="EnsemblPlants"/>
        </authorList>
    </citation>
    <scope>IDENTIFICATION</scope>
</reference>
<protein>
    <recommendedName>
        <fullName evidence="3">non-specific serine/threonine protein kinase</fullName>
        <ecNumber evidence="3">2.7.11.1</ecNumber>
    </recommendedName>
</protein>
<dbReference type="PANTHER" id="PTHR48056:SF63">
    <property type="entry name" value="PROTEIN KINASE DOMAIN-CONTAINING PROTEIN"/>
    <property type="match status" value="1"/>
</dbReference>
<comment type="subcellular location">
    <subcellularLocation>
        <location evidence="1">Cell membrane</location>
        <topology evidence="1">Single-pass type I membrane protein</topology>
    </subcellularLocation>
</comment>
<dbReference type="OMA" id="NCLALQI"/>
<keyword evidence="11" id="KW-0732">Signal</keyword>
<evidence type="ECO:0000256" key="8">
    <source>
        <dbReference type="ARBA" id="ARBA00022614"/>
    </source>
</evidence>
<keyword evidence="10 24" id="KW-0812">Transmembrane</keyword>
<evidence type="ECO:0000256" key="6">
    <source>
        <dbReference type="ARBA" id="ARBA00022527"/>
    </source>
</evidence>
<evidence type="ECO:0000256" key="21">
    <source>
        <dbReference type="ARBA" id="ARBA00048679"/>
    </source>
</evidence>
<dbReference type="InterPro" id="IPR003591">
    <property type="entry name" value="Leu-rich_rpt_typical-subtyp"/>
</dbReference>
<dbReference type="InterPro" id="IPR050647">
    <property type="entry name" value="Plant_LRR-RLKs"/>
</dbReference>
<evidence type="ECO:0000256" key="13">
    <source>
        <dbReference type="ARBA" id="ARBA00022741"/>
    </source>
</evidence>
<dbReference type="InterPro" id="IPR013210">
    <property type="entry name" value="LRR_N_plant-typ"/>
</dbReference>
<evidence type="ECO:0000256" key="22">
    <source>
        <dbReference type="PROSITE-ProRule" id="PRU10141"/>
    </source>
</evidence>
<dbReference type="PANTHER" id="PTHR48056">
    <property type="entry name" value="LRR RECEPTOR-LIKE SERINE/THREONINE-PROTEIN KINASE-RELATED"/>
    <property type="match status" value="1"/>
</dbReference>
<keyword evidence="28" id="KW-1185">Reference proteome</keyword>
<dbReference type="EnsemblPlants" id="Pp3c7_5570V3.2">
    <property type="protein sequence ID" value="PAC:32922918.CDS.1"/>
    <property type="gene ID" value="Pp3c7_5570"/>
</dbReference>
<dbReference type="GO" id="GO:0009945">
    <property type="term" value="P:radial axis specification"/>
    <property type="evidence" value="ECO:0007669"/>
    <property type="project" value="UniProtKB-ARBA"/>
</dbReference>
<dbReference type="GO" id="GO:0009414">
    <property type="term" value="P:response to water deprivation"/>
    <property type="evidence" value="ECO:0007669"/>
    <property type="project" value="UniProtKB-ARBA"/>
</dbReference>
<dbReference type="GO" id="GO:0004674">
    <property type="term" value="F:protein serine/threonine kinase activity"/>
    <property type="evidence" value="ECO:0007669"/>
    <property type="project" value="UniProtKB-KW"/>
</dbReference>
<evidence type="ECO:0000256" key="20">
    <source>
        <dbReference type="ARBA" id="ARBA00047899"/>
    </source>
</evidence>
<feature type="binding site" evidence="22">
    <location>
        <position position="947"/>
    </location>
    <ligand>
        <name>ATP</name>
        <dbReference type="ChEBI" id="CHEBI:30616"/>
    </ligand>
</feature>
<sequence>MTRRSAKEMNEGVWRGNVLYSIVCLISLLCQFQRLRVGEGLSDDGLALLAVKRSITVDPFRVLANWNEKDADPCSWCGVTCSESRRVLALNFSGLGLVSPPRNGGECKHDDATFPQTPLPCQQQDASQQAMARCSRSGLSGNDIGDGSGSCVSALDRPSSPICFRNGTVVDASSGLQGEVPCLLYGVLAREIGNLSELVVLSLPYNGFSGEVPREVGNLKHLETLDLEANSFSGIIPTEIGQLSELRVLNLANNLLQGSIPAELSGSTSLCFLSLAGNTLRGRIPPSVGTLNTLQWLSLSSNLLDGEIPPQLGGGCDCLVHLDLANNYFTGPIPSELANCKQLQSLLLNANSLVGSIPPDLGRLSKLQNLHLALNKLSGVLPPALGNCNELSTLVLTASQGCSYGLNSSGMPHFVDTHRRERNLFSGSFPSQFALLPRIQVIWGPGCGLSGVLPADWGLCCALEILNLAKNSLTGPIPVGLGNCKSLVVLDLSSNQLSGTISPELPISCLVILNVSSNALIGNISAVDTVCSNPWLLSVNGNTYFKPLTCYGVPVLGPASVRYVSRKESEIVYVVHDFSSNSLTGPIPVSLVGSTLMKKQTGYVLILSNNQFSGSFPDNFFSLCKGFQEFAVNLSSNQLLGELPLEVGECETLWYLDVAGNQLTGSIPVSTGTLTNLVILNLSHNQLRGEIPWQLGELPNLEVLFLDNNRILGSIPPSLGNLSRLVMLDLSFNHLNGNIPKGLANLSQLKSLLLNHNSLSGSIPKELSSLTALEQLNLSFNNLSGQFPILGNWGGFCSSLVVMGNPFLLPCRVATAPMSMPILADPDMPRNSSPESSSTSPDHKEEGSRPRFNSIVVAAITSGCAIGVVLLVLGLLFQCTKQQYPRLQQEGRKVVVTFTSTNINFQLTYDKLVRATNYFCLDNLIGTGGFGATYKAELRPGLVVAVKRLAIGRFQGIQQFDTEIRTLGRIRHPNLVTLIGYHASEDEMFLIYNYFPEGNLETLIHSERGRRMNWDMRYRIALDLALALAYLHDECVPRVLHRDIKPNNVLLDHNLIAHLSDFGLARLLGDTETHATTDVAGTFGYVAPEYAMTCRLSDKADVYSYGVLLLELLSGRRVSGDPTFSSYGDGFNIVGWATLLLHKRRPQEFFSAGLWQAGPERDLLNVLHLAVECTEESMSQRPPMRQVVERLKLCRPYPSQLMPL</sequence>
<dbReference type="Gene3D" id="1.10.510.10">
    <property type="entry name" value="Transferase(Phosphotransferase) domain 1"/>
    <property type="match status" value="1"/>
</dbReference>
<name>A0A2K1KAI3_PHYPA</name>
<evidence type="ECO:0000259" key="25">
    <source>
        <dbReference type="PROSITE" id="PS50011"/>
    </source>
</evidence>
<dbReference type="FunFam" id="3.80.10.10:FF:000095">
    <property type="entry name" value="LRR receptor-like serine/threonine-protein kinase GSO1"/>
    <property type="match status" value="1"/>
</dbReference>
<dbReference type="RefSeq" id="XP_024380818.1">
    <property type="nucleotide sequence ID" value="XM_024525050.2"/>
</dbReference>
<evidence type="ECO:0000256" key="7">
    <source>
        <dbReference type="ARBA" id="ARBA00022553"/>
    </source>
</evidence>
<keyword evidence="4" id="KW-0217">Developmental protein</keyword>
<dbReference type="Gene3D" id="3.80.10.10">
    <property type="entry name" value="Ribonuclease Inhibitor"/>
    <property type="match status" value="5"/>
</dbReference>
<feature type="region of interest" description="Disordered" evidence="23">
    <location>
        <begin position="823"/>
        <end position="848"/>
    </location>
</feature>
<evidence type="ECO:0000313" key="26">
    <source>
        <dbReference type="EMBL" id="PNR50794.1"/>
    </source>
</evidence>
<keyword evidence="13 22" id="KW-0547">Nucleotide-binding</keyword>
<keyword evidence="16 24" id="KW-1133">Transmembrane helix</keyword>
<evidence type="ECO:0000256" key="14">
    <source>
        <dbReference type="ARBA" id="ARBA00022777"/>
    </source>
</evidence>
<keyword evidence="15 22" id="KW-0067">ATP-binding</keyword>
<dbReference type="GO" id="GO:0005524">
    <property type="term" value="F:ATP binding"/>
    <property type="evidence" value="ECO:0007669"/>
    <property type="project" value="UniProtKB-UniRule"/>
</dbReference>
<evidence type="ECO:0000313" key="27">
    <source>
        <dbReference type="EnsemblPlants" id="PAC:32922917.CDS.1"/>
    </source>
</evidence>
<evidence type="ECO:0000256" key="17">
    <source>
        <dbReference type="ARBA" id="ARBA00023136"/>
    </source>
</evidence>
<dbReference type="SMART" id="SM00220">
    <property type="entry name" value="S_TKc"/>
    <property type="match status" value="1"/>
</dbReference>
<dbReference type="InterPro" id="IPR001611">
    <property type="entry name" value="Leu-rich_rpt"/>
</dbReference>
<evidence type="ECO:0000256" key="5">
    <source>
        <dbReference type="ARBA" id="ARBA00022475"/>
    </source>
</evidence>
<keyword evidence="18" id="KW-0675">Receptor</keyword>
<evidence type="ECO:0000256" key="4">
    <source>
        <dbReference type="ARBA" id="ARBA00022473"/>
    </source>
</evidence>
<feature type="transmembrane region" description="Helical" evidence="24">
    <location>
        <begin position="12"/>
        <end position="29"/>
    </location>
</feature>
<dbReference type="PROSITE" id="PS50011">
    <property type="entry name" value="PROTEIN_KINASE_DOM"/>
    <property type="match status" value="1"/>
</dbReference>
<proteinExistence type="inferred from homology"/>
<keyword evidence="12" id="KW-0677">Repeat</keyword>
<dbReference type="Gene3D" id="3.30.200.20">
    <property type="entry name" value="Phosphorylase Kinase, domain 1"/>
    <property type="match status" value="1"/>
</dbReference>
<evidence type="ECO:0000256" key="10">
    <source>
        <dbReference type="ARBA" id="ARBA00022692"/>
    </source>
</evidence>
<keyword evidence="17 24" id="KW-0472">Membrane</keyword>
<feature type="domain" description="Protein kinase" evidence="25">
    <location>
        <begin position="919"/>
        <end position="1198"/>
    </location>
</feature>